<proteinExistence type="predicted"/>
<name>A0A291P4P3_9GAMM</name>
<dbReference type="EMBL" id="CP021435">
    <property type="protein sequence ID" value="ATJ81828.1"/>
    <property type="molecule type" value="Genomic_DNA"/>
</dbReference>
<gene>
    <name evidence="2" type="ORF">BEI_0841</name>
</gene>
<protein>
    <submittedName>
        <fullName evidence="2">Uncharacterized protein</fullName>
    </submittedName>
</protein>
<dbReference type="AlphaFoldDB" id="A0A291P4P3"/>
<dbReference type="Proteomes" id="UP000219993">
    <property type="component" value="Chromosome"/>
</dbReference>
<keyword evidence="3" id="KW-1185">Reference proteome</keyword>
<keyword evidence="1" id="KW-1133">Transmembrane helix</keyword>
<organism evidence="2 3">
    <name type="scientific">Halomonas beimenensis</name>
    <dbReference type="NCBI Taxonomy" id="475662"/>
    <lineage>
        <taxon>Bacteria</taxon>
        <taxon>Pseudomonadati</taxon>
        <taxon>Pseudomonadota</taxon>
        <taxon>Gammaproteobacteria</taxon>
        <taxon>Oceanospirillales</taxon>
        <taxon>Halomonadaceae</taxon>
        <taxon>Halomonas</taxon>
    </lineage>
</organism>
<sequence length="75" mass="7979">MTDSPRKASGPGTLSGLMWLALGLFAVFFLNVAVQRFRPGLLDISAAQEAALLVIATACFISACLRLESRQTPTP</sequence>
<dbReference type="RefSeq" id="WP_097788339.1">
    <property type="nucleotide sequence ID" value="NZ_BAAADT010000003.1"/>
</dbReference>
<feature type="transmembrane region" description="Helical" evidence="1">
    <location>
        <begin position="12"/>
        <end position="34"/>
    </location>
</feature>
<keyword evidence="1" id="KW-0812">Transmembrane</keyword>
<accession>A0A291P4P3</accession>
<evidence type="ECO:0000313" key="2">
    <source>
        <dbReference type="EMBL" id="ATJ81828.1"/>
    </source>
</evidence>
<dbReference type="OrthoDB" id="6168640at2"/>
<reference evidence="2 3" key="1">
    <citation type="journal article" date="2017" name="Sci. Rep.">
        <title>Revealing the Saline Adaptation Strategies of the Halophilic Bacterium Halomonas beimenensis through High-throughput Omics and Transposon Mutagenesis Approaches.</title>
        <authorList>
            <person name="Chen Y.H."/>
            <person name="Lin S.S."/>
            <person name="Shyu Y.T."/>
        </authorList>
    </citation>
    <scope>NUCLEOTIDE SEQUENCE [LARGE SCALE GENOMIC DNA]</scope>
    <source>
        <strain evidence="2 3">NTU-111</strain>
    </source>
</reference>
<evidence type="ECO:0000313" key="3">
    <source>
        <dbReference type="Proteomes" id="UP000219993"/>
    </source>
</evidence>
<evidence type="ECO:0000256" key="1">
    <source>
        <dbReference type="SAM" id="Phobius"/>
    </source>
</evidence>
<keyword evidence="1" id="KW-0472">Membrane</keyword>
<dbReference type="KEGG" id="hbe:BEI_0841"/>
<feature type="transmembrane region" description="Helical" evidence="1">
    <location>
        <begin position="46"/>
        <end position="65"/>
    </location>
</feature>